<keyword evidence="10 11" id="KW-0472">Membrane</keyword>
<dbReference type="SUPFAM" id="SSF63380">
    <property type="entry name" value="Riboflavin synthase domain-like"/>
    <property type="match status" value="1"/>
</dbReference>
<dbReference type="InterPro" id="IPR013121">
    <property type="entry name" value="Fe_red_NAD-bd_6"/>
</dbReference>
<dbReference type="Gene3D" id="2.40.30.10">
    <property type="entry name" value="Translation factors"/>
    <property type="match status" value="1"/>
</dbReference>
<dbReference type="GO" id="GO:0006811">
    <property type="term" value="P:monoatomic ion transport"/>
    <property type="evidence" value="ECO:0007669"/>
    <property type="project" value="UniProtKB-KW"/>
</dbReference>
<evidence type="ECO:0000256" key="4">
    <source>
        <dbReference type="ARBA" id="ARBA00022723"/>
    </source>
</evidence>
<dbReference type="InterPro" id="IPR013112">
    <property type="entry name" value="FAD-bd_8"/>
</dbReference>
<dbReference type="GO" id="GO:0046872">
    <property type="term" value="F:metal ion binding"/>
    <property type="evidence" value="ECO:0007669"/>
    <property type="project" value="UniProtKB-KW"/>
</dbReference>
<dbReference type="Pfam" id="PF01794">
    <property type="entry name" value="Ferric_reduct"/>
    <property type="match status" value="1"/>
</dbReference>
<keyword evidence="6 11" id="KW-1133">Transmembrane helix</keyword>
<proteinExistence type="predicted"/>
<dbReference type="InterPro" id="IPR013130">
    <property type="entry name" value="Fe3_Rdtase_TM_dom"/>
</dbReference>
<dbReference type="RefSeq" id="XP_040725854.1">
    <property type="nucleotide sequence ID" value="XM_040867722.1"/>
</dbReference>
<dbReference type="CDD" id="cd06186">
    <property type="entry name" value="NOX_Duox_like_FAD_NADP"/>
    <property type="match status" value="1"/>
</dbReference>
<dbReference type="FunFam" id="3.40.50.80:FF:000004">
    <property type="entry name" value="NADPH oxidase isoform 2"/>
    <property type="match status" value="1"/>
</dbReference>
<dbReference type="OMA" id="DENQAIH"/>
<keyword evidence="7" id="KW-0560">Oxidoreductase</keyword>
<evidence type="ECO:0000256" key="6">
    <source>
        <dbReference type="ARBA" id="ARBA00022989"/>
    </source>
</evidence>
<evidence type="ECO:0000256" key="2">
    <source>
        <dbReference type="ARBA" id="ARBA00022617"/>
    </source>
</evidence>
<keyword evidence="8" id="KW-0408">Iron</keyword>
<dbReference type="EMBL" id="MCFI01000008">
    <property type="protein sequence ID" value="ORY83273.1"/>
    <property type="molecule type" value="Genomic_DNA"/>
</dbReference>
<feature type="transmembrane region" description="Helical" evidence="11">
    <location>
        <begin position="178"/>
        <end position="195"/>
    </location>
</feature>
<dbReference type="Gene3D" id="3.40.50.80">
    <property type="entry name" value="Nucleotide-binding domain of ferredoxin-NADP reductase (FNR) module"/>
    <property type="match status" value="1"/>
</dbReference>
<evidence type="ECO:0000313" key="14">
    <source>
        <dbReference type="Proteomes" id="UP000193685"/>
    </source>
</evidence>
<dbReference type="Pfam" id="PF08022">
    <property type="entry name" value="FAD_binding_8"/>
    <property type="match status" value="1"/>
</dbReference>
<name>A0A1Y2FH75_PROLT</name>
<evidence type="ECO:0000259" key="12">
    <source>
        <dbReference type="PROSITE" id="PS51384"/>
    </source>
</evidence>
<dbReference type="InterPro" id="IPR017927">
    <property type="entry name" value="FAD-bd_FR_type"/>
</dbReference>
<keyword evidence="4" id="KW-0479">Metal-binding</keyword>
<evidence type="ECO:0000256" key="9">
    <source>
        <dbReference type="ARBA" id="ARBA00023065"/>
    </source>
</evidence>
<dbReference type="GO" id="GO:0016175">
    <property type="term" value="F:superoxide-generating NAD(P)H oxidase activity"/>
    <property type="evidence" value="ECO:0007669"/>
    <property type="project" value="TreeGrafter"/>
</dbReference>
<evidence type="ECO:0000256" key="10">
    <source>
        <dbReference type="ARBA" id="ARBA00023136"/>
    </source>
</evidence>
<dbReference type="OrthoDB" id="167398at2759"/>
<dbReference type="GO" id="GO:0042554">
    <property type="term" value="P:superoxide anion generation"/>
    <property type="evidence" value="ECO:0007669"/>
    <property type="project" value="TreeGrafter"/>
</dbReference>
<feature type="transmembrane region" description="Helical" evidence="11">
    <location>
        <begin position="144"/>
        <end position="166"/>
    </location>
</feature>
<feature type="domain" description="FAD-binding FR-type" evidence="12">
    <location>
        <begin position="224"/>
        <end position="363"/>
    </location>
</feature>
<dbReference type="PRINTS" id="PR00466">
    <property type="entry name" value="GP91PHOX"/>
</dbReference>
<sequence>MSISQRIDRWMINEGANRFFVAFFILVHILVFGFSTAKFLLKDDQKAARTSMGLTYPIARASANVLLFDVACILLPMCRNLVSLLRNTPVGSILPLDKNVTFHKIVGWSIVLFSWIHTIAHWVNFARLSNAQGLGVKGWALLNFTTGPGVLGNLMLIVLMAMAYTALEKHRRANFERFWYTHHLFTVFFLLWSFHGSYCMITPDRAPFCKQSSSFWKFFLAGGTVYLAERILREYRATRGTFISKVIAHPSRVCEIQVKNAGCNAKAGQYIFLCCPEVSIHQYHPFTLTSSPEEDYLSVHIRCVGDFTSALARTLGCDFGESEGPNDKSKARQTRIVASNEDARRRILPKVVIDGPFGSASEDVFKFETVMLVGAGIGVTPFASILKSIWYRVNYPKEKTRLSKVYFYWVCRDFESFEWFQSLLLAIEEQDIGHLIEIHAYLTATIRPDDAENLYLQSTNGSEVDAITGLRSMVNYGRPPWDDIYKSLAKIHPATDVGVFFCGPKPLGHTLHLKCNEYSTTGPDGTRFIFCKENF</sequence>
<dbReference type="InterPro" id="IPR000778">
    <property type="entry name" value="Cyt_b245_heavy_chain"/>
</dbReference>
<evidence type="ECO:0000256" key="1">
    <source>
        <dbReference type="ARBA" id="ARBA00004141"/>
    </source>
</evidence>
<feature type="transmembrane region" description="Helical" evidence="11">
    <location>
        <begin position="20"/>
        <end position="41"/>
    </location>
</feature>
<feature type="transmembrane region" description="Helical" evidence="11">
    <location>
        <begin position="61"/>
        <end position="85"/>
    </location>
</feature>
<dbReference type="SFLD" id="SFLDG01169">
    <property type="entry name" value="NADPH_oxidase_subgroup_(NOX)"/>
    <property type="match status" value="1"/>
</dbReference>
<dbReference type="STRING" id="56484.A0A1Y2FH75"/>
<keyword evidence="2" id="KW-0349">Heme</keyword>
<evidence type="ECO:0000256" key="7">
    <source>
        <dbReference type="ARBA" id="ARBA00023002"/>
    </source>
</evidence>
<evidence type="ECO:0000313" key="13">
    <source>
        <dbReference type="EMBL" id="ORY83273.1"/>
    </source>
</evidence>
<dbReference type="InterPro" id="IPR039261">
    <property type="entry name" value="FNR_nucleotide-bd"/>
</dbReference>
<protein>
    <submittedName>
        <fullName evidence="13">Ferric reductase NAD binding domain-domain-containing protein</fullName>
    </submittedName>
</protein>
<accession>A0A1Y2FH75</accession>
<comment type="subcellular location">
    <subcellularLocation>
        <location evidence="1">Membrane</location>
        <topology evidence="1">Multi-pass membrane protein</topology>
    </subcellularLocation>
</comment>
<dbReference type="GeneID" id="63784321"/>
<dbReference type="PANTHER" id="PTHR11972">
    <property type="entry name" value="NADPH OXIDASE"/>
    <property type="match status" value="1"/>
</dbReference>
<reference evidence="13 14" key="1">
    <citation type="submission" date="2016-07" db="EMBL/GenBank/DDBJ databases">
        <title>Pervasive Adenine N6-methylation of Active Genes in Fungi.</title>
        <authorList>
            <consortium name="DOE Joint Genome Institute"/>
            <person name="Mondo S.J."/>
            <person name="Dannebaum R.O."/>
            <person name="Kuo R.C."/>
            <person name="Labutti K."/>
            <person name="Haridas S."/>
            <person name="Kuo A."/>
            <person name="Salamov A."/>
            <person name="Ahrendt S.R."/>
            <person name="Lipzen A."/>
            <person name="Sullivan W."/>
            <person name="Andreopoulos W.B."/>
            <person name="Clum A."/>
            <person name="Lindquist E."/>
            <person name="Daum C."/>
            <person name="Ramamoorthy G.K."/>
            <person name="Gryganskyi A."/>
            <person name="Culley D."/>
            <person name="Magnuson J.K."/>
            <person name="James T.Y."/>
            <person name="O'Malley M.A."/>
            <person name="Stajich J.E."/>
            <person name="Spatafora J.W."/>
            <person name="Visel A."/>
            <person name="Grigoriev I.V."/>
        </authorList>
    </citation>
    <scope>NUCLEOTIDE SEQUENCE [LARGE SCALE GENOMIC DNA]</scope>
    <source>
        <strain evidence="13 14">12-1054</strain>
    </source>
</reference>
<dbReference type="PROSITE" id="PS51384">
    <property type="entry name" value="FAD_FR"/>
    <property type="match status" value="1"/>
</dbReference>
<dbReference type="InterPro" id="IPR050369">
    <property type="entry name" value="RBOH/FRE"/>
</dbReference>
<dbReference type="SUPFAM" id="SSF52343">
    <property type="entry name" value="Ferredoxin reductase-like, C-terminal NADP-linked domain"/>
    <property type="match status" value="1"/>
</dbReference>
<dbReference type="AlphaFoldDB" id="A0A1Y2FH75"/>
<evidence type="ECO:0000256" key="11">
    <source>
        <dbReference type="SAM" id="Phobius"/>
    </source>
</evidence>
<evidence type="ECO:0000256" key="8">
    <source>
        <dbReference type="ARBA" id="ARBA00023004"/>
    </source>
</evidence>
<organism evidence="13 14">
    <name type="scientific">Protomyces lactucae-debilis</name>
    <dbReference type="NCBI Taxonomy" id="2754530"/>
    <lineage>
        <taxon>Eukaryota</taxon>
        <taxon>Fungi</taxon>
        <taxon>Dikarya</taxon>
        <taxon>Ascomycota</taxon>
        <taxon>Taphrinomycotina</taxon>
        <taxon>Taphrinomycetes</taxon>
        <taxon>Taphrinales</taxon>
        <taxon>Protomycetaceae</taxon>
        <taxon>Protomyces</taxon>
    </lineage>
</organism>
<keyword evidence="9" id="KW-0813">Transport</keyword>
<dbReference type="Pfam" id="PF08030">
    <property type="entry name" value="NAD_binding_6"/>
    <property type="match status" value="1"/>
</dbReference>
<dbReference type="SFLD" id="SFLDG01168">
    <property type="entry name" value="Ferric_reductase_subgroup_(FRE"/>
    <property type="match status" value="1"/>
</dbReference>
<dbReference type="PANTHER" id="PTHR11972:SF153">
    <property type="entry name" value="SUPEROXIDE-GENERATING NADPH OXIDASE HEAVY CHAIN SUBUNIT A"/>
    <property type="match status" value="1"/>
</dbReference>
<evidence type="ECO:0000256" key="5">
    <source>
        <dbReference type="ARBA" id="ARBA00022982"/>
    </source>
</evidence>
<comment type="caution">
    <text evidence="13">The sequence shown here is derived from an EMBL/GenBank/DDBJ whole genome shotgun (WGS) entry which is preliminary data.</text>
</comment>
<evidence type="ECO:0000256" key="3">
    <source>
        <dbReference type="ARBA" id="ARBA00022692"/>
    </source>
</evidence>
<dbReference type="SFLD" id="SFLDS00052">
    <property type="entry name" value="Ferric_Reductase_Domain"/>
    <property type="match status" value="1"/>
</dbReference>
<keyword evidence="14" id="KW-1185">Reference proteome</keyword>
<feature type="transmembrane region" description="Helical" evidence="11">
    <location>
        <begin position="105"/>
        <end position="124"/>
    </location>
</feature>
<dbReference type="Proteomes" id="UP000193685">
    <property type="component" value="Unassembled WGS sequence"/>
</dbReference>
<dbReference type="GO" id="GO:0043020">
    <property type="term" value="C:NADPH oxidase complex"/>
    <property type="evidence" value="ECO:0007669"/>
    <property type="project" value="TreeGrafter"/>
</dbReference>
<keyword evidence="3 11" id="KW-0812">Transmembrane</keyword>
<dbReference type="GO" id="GO:0006952">
    <property type="term" value="P:defense response"/>
    <property type="evidence" value="ECO:0007669"/>
    <property type="project" value="TreeGrafter"/>
</dbReference>
<keyword evidence="5" id="KW-0249">Electron transport</keyword>
<gene>
    <name evidence="13" type="ORF">BCR37DRAFT_346858</name>
</gene>
<dbReference type="InterPro" id="IPR017938">
    <property type="entry name" value="Riboflavin_synthase-like_b-brl"/>
</dbReference>
<keyword evidence="9" id="KW-0406">Ion transport</keyword>